<feature type="domain" description="Protein root UVB sensitive/RUS" evidence="7">
    <location>
        <begin position="56"/>
        <end position="291"/>
    </location>
</feature>
<keyword evidence="5 6" id="KW-0472">Membrane</keyword>
<evidence type="ECO:0000313" key="10">
    <source>
        <dbReference type="RefSeq" id="XP_018092190.1"/>
    </source>
</evidence>
<feature type="domain" description="Root UVB sensitive protein C-terminal" evidence="8">
    <location>
        <begin position="293"/>
        <end position="463"/>
    </location>
</feature>
<dbReference type="AGR" id="Xenbase:XB-GENE-6487624"/>
<dbReference type="InterPro" id="IPR055412">
    <property type="entry name" value="UVB_sens_C"/>
</dbReference>
<dbReference type="Pfam" id="PF04884">
    <property type="entry name" value="UVB_sens_prot"/>
    <property type="match status" value="1"/>
</dbReference>
<dbReference type="Bgee" id="108701714">
    <property type="expression patterns" value="Expressed in liver and 20 other cell types or tissues"/>
</dbReference>
<evidence type="ECO:0000256" key="6">
    <source>
        <dbReference type="SAM" id="Phobius"/>
    </source>
</evidence>
<name>A0A1L8EYV3_XENLA</name>
<evidence type="ECO:0000256" key="1">
    <source>
        <dbReference type="ARBA" id="ARBA00004370"/>
    </source>
</evidence>
<dbReference type="GO" id="GO:0016020">
    <property type="term" value="C:membrane"/>
    <property type="evidence" value="ECO:0007669"/>
    <property type="project" value="UniProtKB-SubCell"/>
</dbReference>
<keyword evidence="4 6" id="KW-1133">Transmembrane helix</keyword>
<dbReference type="AlphaFoldDB" id="A0A1L8EYV3"/>
<accession>A0A1L8EYV3</accession>
<reference evidence="10 11" key="1">
    <citation type="submission" date="2022-04" db="UniProtKB">
        <authorList>
            <consortium name="RefSeq"/>
        </authorList>
    </citation>
    <scope>IDENTIFICATION</scope>
    <source>
        <strain evidence="10 11">J_2021</strain>
        <tissue evidence="10 11">Erythrocytes</tissue>
    </source>
</reference>
<sequence length="469" mass="51628">MSHCAPGMKSSDKVGSPEGSALIYTECYGSSRTHRYLEGTNGSLVCERHPTEHGYRSLRDFFVSLLLPHGYPDSVSKDYLAYQLWDTVQAFSSSVTGSLATQSLLRGSGVGDSTATVAAATITWILRDGTGMVGRILFAWMKGSRLDCDAKRWRLFADLLNDIAIFMEIMAPVFPSFFTLTVCAAGVFKCIVGVAGGATRAAITVHQAKRDNMADVCAKDGSQETLVNLAGLLISLFLVPLVSDSIMATYLLFFLLTSLHLYANYRAVQSVIMETLNQSRLSIVLHHYLTEGKMLDPEAANLQEPLLPGLGSQASVSLGVPLNYLVSSVSELEQLKKDNRSLYLLGWRKDTGGLSVVLHEEASSVDMIRACVHAEMLYRETSSSAHHRSGRFSMQNMLSALQLVRGQGSHHCTGSEQDGRFVALEMTHDQIDRMFPKFLQGLTASGWVTNRNLLDSDDWRANWHVKKQQ</sequence>
<keyword evidence="3 6" id="KW-0812">Transmembrane</keyword>
<keyword evidence="9" id="KW-1185">Reference proteome</keyword>
<feature type="transmembrane region" description="Helical" evidence="6">
    <location>
        <begin position="229"/>
        <end position="256"/>
    </location>
</feature>
<comment type="subcellular location">
    <subcellularLocation>
        <location evidence="1">Membrane</location>
    </subcellularLocation>
</comment>
<evidence type="ECO:0000313" key="9">
    <source>
        <dbReference type="Proteomes" id="UP000186698"/>
    </source>
</evidence>
<dbReference type="GeneID" id="108701714"/>
<dbReference type="OMA" id="VAVQWII"/>
<proteinExistence type="inferred from homology"/>
<dbReference type="RefSeq" id="XP_018092191.1">
    <property type="nucleotide sequence ID" value="XM_018236702.2"/>
</dbReference>
<dbReference type="PANTHER" id="PTHR12770:SF31">
    <property type="entry name" value="RUS FAMILY MEMBER 1"/>
    <property type="match status" value="1"/>
</dbReference>
<dbReference type="InterPro" id="IPR054549">
    <property type="entry name" value="UVB_sens_RUS_dom"/>
</dbReference>
<evidence type="ECO:0000256" key="4">
    <source>
        <dbReference type="ARBA" id="ARBA00022989"/>
    </source>
</evidence>
<evidence type="ECO:0000313" key="11">
    <source>
        <dbReference type="RefSeq" id="XP_018092191.1"/>
    </source>
</evidence>
<dbReference type="PANTHER" id="PTHR12770">
    <property type="entry name" value="RUS1 FAMILY PROTEIN C16ORF58"/>
    <property type="match status" value="1"/>
</dbReference>
<dbReference type="Pfam" id="PF24160">
    <property type="entry name" value="UVB_sens_C"/>
    <property type="match status" value="1"/>
</dbReference>
<dbReference type="Xenbase" id="XB-GENE-6487624">
    <property type="gene designation" value="rusf1.L"/>
</dbReference>
<evidence type="ECO:0000256" key="2">
    <source>
        <dbReference type="ARBA" id="ARBA00007558"/>
    </source>
</evidence>
<evidence type="ECO:0000256" key="3">
    <source>
        <dbReference type="ARBA" id="ARBA00022692"/>
    </source>
</evidence>
<protein>
    <submittedName>
        <fullName evidence="10 11">RUS family member 1 isoform X1</fullName>
    </submittedName>
</protein>
<dbReference type="InterPro" id="IPR006968">
    <property type="entry name" value="RUS_fam"/>
</dbReference>
<dbReference type="RefSeq" id="XP_018092190.1">
    <property type="nucleotide sequence ID" value="XM_018236701.2"/>
</dbReference>
<comment type="similarity">
    <text evidence="2">Belongs to the RUS1 family.</text>
</comment>
<dbReference type="CTD" id="108701714"/>
<organism evidence="10">
    <name type="scientific">Xenopus laevis</name>
    <name type="common">African clawed frog</name>
    <dbReference type="NCBI Taxonomy" id="8355"/>
    <lineage>
        <taxon>Eukaryota</taxon>
        <taxon>Metazoa</taxon>
        <taxon>Chordata</taxon>
        <taxon>Craniata</taxon>
        <taxon>Vertebrata</taxon>
        <taxon>Euteleostomi</taxon>
        <taxon>Amphibia</taxon>
        <taxon>Batrachia</taxon>
        <taxon>Anura</taxon>
        <taxon>Pipoidea</taxon>
        <taxon>Pipidae</taxon>
        <taxon>Xenopodinae</taxon>
        <taxon>Xenopus</taxon>
        <taxon>Xenopus</taxon>
    </lineage>
</organism>
<evidence type="ECO:0000256" key="5">
    <source>
        <dbReference type="ARBA" id="ARBA00023136"/>
    </source>
</evidence>
<evidence type="ECO:0000259" key="8">
    <source>
        <dbReference type="Pfam" id="PF24160"/>
    </source>
</evidence>
<dbReference type="PaxDb" id="8355-A0A1L8EYV3"/>
<evidence type="ECO:0000259" key="7">
    <source>
        <dbReference type="Pfam" id="PF04884"/>
    </source>
</evidence>
<dbReference type="KEGG" id="xla:108701714"/>
<gene>
    <name evidence="10 11 12" type="primary">rusf1.L</name>
</gene>
<dbReference type="Proteomes" id="UP000186698">
    <property type="component" value="Chromosome 9_10L"/>
</dbReference>
<dbReference type="OrthoDB" id="364779at2759"/>
<evidence type="ECO:0000313" key="12">
    <source>
        <dbReference type="Xenbase" id="XB-GENE-6487624"/>
    </source>
</evidence>